<dbReference type="Gene3D" id="3.40.630.30">
    <property type="match status" value="1"/>
</dbReference>
<proteinExistence type="predicted"/>
<dbReference type="RefSeq" id="WP_066656633.1">
    <property type="nucleotide sequence ID" value="NZ_CBCSCL010000005.1"/>
</dbReference>
<dbReference type="OrthoDB" id="9796171at2"/>
<accession>A0A193GBE6</accession>
<dbReference type="SUPFAM" id="SSF55729">
    <property type="entry name" value="Acyl-CoA N-acyltransferases (Nat)"/>
    <property type="match status" value="1"/>
</dbReference>
<dbReference type="InterPro" id="IPR000182">
    <property type="entry name" value="GNAT_dom"/>
</dbReference>
<dbReference type="PROSITE" id="PS51186">
    <property type="entry name" value="GNAT"/>
    <property type="match status" value="1"/>
</dbReference>
<evidence type="ECO:0000256" key="2">
    <source>
        <dbReference type="ARBA" id="ARBA00023315"/>
    </source>
</evidence>
<evidence type="ECO:0000256" key="1">
    <source>
        <dbReference type="ARBA" id="ARBA00022679"/>
    </source>
</evidence>
<keyword evidence="5" id="KW-1185">Reference proteome</keyword>
<evidence type="ECO:0000313" key="5">
    <source>
        <dbReference type="Proteomes" id="UP000091926"/>
    </source>
</evidence>
<evidence type="ECO:0000259" key="3">
    <source>
        <dbReference type="PROSITE" id="PS51186"/>
    </source>
</evidence>
<dbReference type="PANTHER" id="PTHR43877">
    <property type="entry name" value="AMINOALKYLPHOSPHONATE N-ACETYLTRANSFERASE-RELATED-RELATED"/>
    <property type="match status" value="1"/>
</dbReference>
<dbReference type="Proteomes" id="UP000091926">
    <property type="component" value="Chromosome"/>
</dbReference>
<dbReference type="InterPro" id="IPR016181">
    <property type="entry name" value="Acyl_CoA_acyltransferase"/>
</dbReference>
<dbReference type="EMBL" id="CP016172">
    <property type="protein sequence ID" value="ANN77327.1"/>
    <property type="molecule type" value="Genomic_DNA"/>
</dbReference>
<dbReference type="KEGG" id="bfz:BAU07_09640"/>
<dbReference type="AlphaFoldDB" id="A0A193GBE6"/>
<reference evidence="4 5" key="1">
    <citation type="submission" date="2016-06" db="EMBL/GenBank/DDBJ databases">
        <title>Complete genome sequences of Bordetella bronchialis and Bordetella flabilis.</title>
        <authorList>
            <person name="LiPuma J.J."/>
            <person name="Spilker T."/>
        </authorList>
    </citation>
    <scope>NUCLEOTIDE SEQUENCE [LARGE SCALE GENOMIC DNA]</scope>
    <source>
        <strain evidence="4 5">AU10664</strain>
    </source>
</reference>
<dbReference type="InterPro" id="IPR050832">
    <property type="entry name" value="Bact_Acetyltransf"/>
</dbReference>
<organism evidence="4 5">
    <name type="scientific">Bordetella flabilis</name>
    <dbReference type="NCBI Taxonomy" id="463014"/>
    <lineage>
        <taxon>Bacteria</taxon>
        <taxon>Pseudomonadati</taxon>
        <taxon>Pseudomonadota</taxon>
        <taxon>Betaproteobacteria</taxon>
        <taxon>Burkholderiales</taxon>
        <taxon>Alcaligenaceae</taxon>
        <taxon>Bordetella</taxon>
    </lineage>
</organism>
<dbReference type="GO" id="GO:0016747">
    <property type="term" value="F:acyltransferase activity, transferring groups other than amino-acyl groups"/>
    <property type="evidence" value="ECO:0007669"/>
    <property type="project" value="InterPro"/>
</dbReference>
<dbReference type="PANTHER" id="PTHR43877:SF2">
    <property type="entry name" value="AMINOALKYLPHOSPHONATE N-ACETYLTRANSFERASE-RELATED"/>
    <property type="match status" value="1"/>
</dbReference>
<name>A0A193GBE6_9BORD</name>
<gene>
    <name evidence="4" type="ORF">BAU07_09640</name>
</gene>
<dbReference type="STRING" id="463014.BAU07_09640"/>
<keyword evidence="1 4" id="KW-0808">Transferase</keyword>
<evidence type="ECO:0000313" key="4">
    <source>
        <dbReference type="EMBL" id="ANN77327.1"/>
    </source>
</evidence>
<keyword evidence="2" id="KW-0012">Acyltransferase</keyword>
<sequence>MTQQSIAVTVGDWRRLREDACAVRHAVFVVEQNVPPEIELDEFDPVSVHAVAYDADGRVLGTGRLLPDGHIGRMAVHRHSRGMGVGARLLQALVDAGHAAGHARLVLNAQVHARGFYEAHGFVVEGEPFMEAGIPHVTMSRASQVGRGV</sequence>
<dbReference type="CDD" id="cd04301">
    <property type="entry name" value="NAT_SF"/>
    <property type="match status" value="1"/>
</dbReference>
<feature type="domain" description="N-acetyltransferase" evidence="3">
    <location>
        <begin position="8"/>
        <end position="144"/>
    </location>
</feature>
<dbReference type="Pfam" id="PF13673">
    <property type="entry name" value="Acetyltransf_10"/>
    <property type="match status" value="1"/>
</dbReference>
<protein>
    <submittedName>
        <fullName evidence="4">GCN5 family acetyltransferase</fullName>
    </submittedName>
</protein>